<dbReference type="GO" id="GO:0015833">
    <property type="term" value="P:peptide transport"/>
    <property type="evidence" value="ECO:0007669"/>
    <property type="project" value="TreeGrafter"/>
</dbReference>
<dbReference type="PANTHER" id="PTHR30290">
    <property type="entry name" value="PERIPLASMIC BINDING COMPONENT OF ABC TRANSPORTER"/>
    <property type="match status" value="1"/>
</dbReference>
<dbReference type="PANTHER" id="PTHR30290:SF59">
    <property type="entry name" value="OLIGOPEPTIDE ABC TRANSPORTER,SUBSTRATE-BINDING PROTEIN"/>
    <property type="match status" value="1"/>
</dbReference>
<name>A0A414QP01_9FIRM</name>
<dbReference type="Pfam" id="PF00496">
    <property type="entry name" value="SBP_bac_5"/>
    <property type="match status" value="1"/>
</dbReference>
<evidence type="ECO:0000313" key="3">
    <source>
        <dbReference type="EMBL" id="RHF82527.1"/>
    </source>
</evidence>
<evidence type="ECO:0000259" key="2">
    <source>
        <dbReference type="Pfam" id="PF00496"/>
    </source>
</evidence>
<dbReference type="CDD" id="cd00995">
    <property type="entry name" value="PBP2_NikA_DppA_OppA_like"/>
    <property type="match status" value="1"/>
</dbReference>
<comment type="caution">
    <text evidence="3">The sequence shown here is derived from an EMBL/GenBank/DDBJ whole genome shotgun (WGS) entry which is preliminary data.</text>
</comment>
<accession>A0A414QP01</accession>
<evidence type="ECO:0000256" key="1">
    <source>
        <dbReference type="SAM" id="SignalP"/>
    </source>
</evidence>
<sequence>MKRRALALLCAGILAVGMLAGCGGSSDKKDSSAKTEDTKKEAKSDGTFTVALNYMPTSLEPSTASDDQTSLVRPIFEPLFVETKDGIEYYLADKLDISEDAKTYTIHLNEKANWSDGEPVTVDDILFTMNYAGRNSGGKSSYNTINKQEVVFNKKDDKTLEIVLPEPYATYTAAIGRMMIYPSHAFDNDYTKVEGSGYFNSTDMATSGAYTVAEINDDSIVYTARDDYYRETPSVKKVVMKTIGSGSTKQVAFENGEISYMRITTPEELKKYEGDDNYNISSFSEARLNYLQINPYGPAKDKLTEDARKAIFLAINADEIIDTAYGSDELATVANSLLTPDQSLYNKDCKGYEQDLEEAKKLAKSSGIEGTTLKYVYNADRPNMEEVATVLQQQLAEIGVTLDVEGLDSNAFFQRFFAIMFQSGEEDQWDLGTNGWDSERGSSLGQAYSYINSSSKAWGFSDEAGQLAAKVNAAADKDEAKQLANDLQDLTLSEYWEYPLTYTNYVMVSQKNVTGLDAVPVVPEFVDYLKIKVD</sequence>
<proteinExistence type="predicted"/>
<dbReference type="GO" id="GO:1904680">
    <property type="term" value="F:peptide transmembrane transporter activity"/>
    <property type="evidence" value="ECO:0007669"/>
    <property type="project" value="TreeGrafter"/>
</dbReference>
<evidence type="ECO:0000313" key="4">
    <source>
        <dbReference type="Proteomes" id="UP000284579"/>
    </source>
</evidence>
<dbReference type="AlphaFoldDB" id="A0A414QP01"/>
<feature type="signal peptide" evidence="1">
    <location>
        <begin position="1"/>
        <end position="20"/>
    </location>
</feature>
<dbReference type="PROSITE" id="PS51257">
    <property type="entry name" value="PROKAR_LIPOPROTEIN"/>
    <property type="match status" value="1"/>
</dbReference>
<dbReference type="InterPro" id="IPR030678">
    <property type="entry name" value="Peptide/Ni-bd"/>
</dbReference>
<dbReference type="GO" id="GO:0043190">
    <property type="term" value="C:ATP-binding cassette (ABC) transporter complex"/>
    <property type="evidence" value="ECO:0007669"/>
    <property type="project" value="InterPro"/>
</dbReference>
<dbReference type="InterPro" id="IPR000914">
    <property type="entry name" value="SBP_5_dom"/>
</dbReference>
<dbReference type="Gene3D" id="3.40.190.10">
    <property type="entry name" value="Periplasmic binding protein-like II"/>
    <property type="match status" value="1"/>
</dbReference>
<dbReference type="InterPro" id="IPR039424">
    <property type="entry name" value="SBP_5"/>
</dbReference>
<protein>
    <submittedName>
        <fullName evidence="3">ABC transporter substrate-binding protein</fullName>
    </submittedName>
</protein>
<keyword evidence="1" id="KW-0732">Signal</keyword>
<organism evidence="3 4">
    <name type="scientific">Coprococcus comes</name>
    <dbReference type="NCBI Taxonomy" id="410072"/>
    <lineage>
        <taxon>Bacteria</taxon>
        <taxon>Bacillati</taxon>
        <taxon>Bacillota</taxon>
        <taxon>Clostridia</taxon>
        <taxon>Lachnospirales</taxon>
        <taxon>Lachnospiraceae</taxon>
        <taxon>Coprococcus</taxon>
    </lineage>
</organism>
<dbReference type="EMBL" id="QRHO01000014">
    <property type="protein sequence ID" value="RHF82527.1"/>
    <property type="molecule type" value="Genomic_DNA"/>
</dbReference>
<feature type="chain" id="PRO_5039376337" evidence="1">
    <location>
        <begin position="21"/>
        <end position="534"/>
    </location>
</feature>
<dbReference type="Proteomes" id="UP000284579">
    <property type="component" value="Unassembled WGS sequence"/>
</dbReference>
<dbReference type="SUPFAM" id="SSF53850">
    <property type="entry name" value="Periplasmic binding protein-like II"/>
    <property type="match status" value="1"/>
</dbReference>
<gene>
    <name evidence="3" type="ORF">DW656_11085</name>
</gene>
<dbReference type="RefSeq" id="WP_008370544.1">
    <property type="nucleotide sequence ID" value="NZ_CP070062.1"/>
</dbReference>
<dbReference type="GO" id="GO:0042597">
    <property type="term" value="C:periplasmic space"/>
    <property type="evidence" value="ECO:0007669"/>
    <property type="project" value="UniProtKB-ARBA"/>
</dbReference>
<dbReference type="GeneID" id="92824780"/>
<dbReference type="Gene3D" id="3.10.105.10">
    <property type="entry name" value="Dipeptide-binding Protein, Domain 3"/>
    <property type="match status" value="1"/>
</dbReference>
<reference evidence="3 4" key="1">
    <citation type="submission" date="2018-08" db="EMBL/GenBank/DDBJ databases">
        <title>A genome reference for cultivated species of the human gut microbiota.</title>
        <authorList>
            <person name="Zou Y."/>
            <person name="Xue W."/>
            <person name="Luo G."/>
        </authorList>
    </citation>
    <scope>NUCLEOTIDE SEQUENCE [LARGE SCALE GENOMIC DNA]</scope>
    <source>
        <strain evidence="3 4">AM23-3</strain>
    </source>
</reference>
<dbReference type="PIRSF" id="PIRSF002741">
    <property type="entry name" value="MppA"/>
    <property type="match status" value="1"/>
</dbReference>
<feature type="domain" description="Solute-binding protein family 5" evidence="2">
    <location>
        <begin position="89"/>
        <end position="440"/>
    </location>
</feature>